<gene>
    <name evidence="2" type="ORF">BN1723_003023</name>
</gene>
<proteinExistence type="predicted"/>
<protein>
    <submittedName>
        <fullName evidence="2">Uncharacterized protein</fullName>
    </submittedName>
</protein>
<reference evidence="3" key="1">
    <citation type="submission" date="2015-05" db="EMBL/GenBank/DDBJ databases">
        <authorList>
            <person name="Fogelqvist Johan"/>
        </authorList>
    </citation>
    <scope>NUCLEOTIDE SEQUENCE [LARGE SCALE GENOMIC DNA]</scope>
</reference>
<name>A0A0G4LMR8_VERLO</name>
<evidence type="ECO:0000313" key="2">
    <source>
        <dbReference type="EMBL" id="CRK23268.1"/>
    </source>
</evidence>
<feature type="region of interest" description="Disordered" evidence="1">
    <location>
        <begin position="1"/>
        <end position="29"/>
    </location>
</feature>
<evidence type="ECO:0000313" key="3">
    <source>
        <dbReference type="Proteomes" id="UP000045706"/>
    </source>
</evidence>
<feature type="compositionally biased region" description="Basic and acidic residues" evidence="1">
    <location>
        <begin position="1"/>
        <end position="26"/>
    </location>
</feature>
<dbReference type="Proteomes" id="UP000045706">
    <property type="component" value="Unassembled WGS sequence"/>
</dbReference>
<evidence type="ECO:0000256" key="1">
    <source>
        <dbReference type="SAM" id="MobiDB-lite"/>
    </source>
</evidence>
<accession>A0A0G4LMR8</accession>
<organism evidence="2 3">
    <name type="scientific">Verticillium longisporum</name>
    <name type="common">Verticillium dahliae var. longisporum</name>
    <dbReference type="NCBI Taxonomy" id="100787"/>
    <lineage>
        <taxon>Eukaryota</taxon>
        <taxon>Fungi</taxon>
        <taxon>Dikarya</taxon>
        <taxon>Ascomycota</taxon>
        <taxon>Pezizomycotina</taxon>
        <taxon>Sordariomycetes</taxon>
        <taxon>Hypocreomycetidae</taxon>
        <taxon>Glomerellales</taxon>
        <taxon>Plectosphaerellaceae</taxon>
        <taxon>Verticillium</taxon>
    </lineage>
</organism>
<dbReference type="EMBL" id="CVQI01014446">
    <property type="protein sequence ID" value="CRK23268.1"/>
    <property type="molecule type" value="Genomic_DNA"/>
</dbReference>
<dbReference type="AlphaFoldDB" id="A0A0G4LMR8"/>
<sequence>MERHGRAGETSEPKSHPINESPDRSKSTSYKNILGSEITAIDFVPSRTTGLFRDLQCCLRGPQTLGSQASGHQIWSRESSFSQLWAGSRTYKSLKGWSKALFSNRNPPNALLLPSYQIYIRRHSGYSPSPNKVTALDLSIRYTRSDSETG</sequence>